<dbReference type="PANTHER" id="PTHR10127">
    <property type="entry name" value="DISCOIDIN, CUB, EGF, LAMININ , AND ZINC METALLOPROTEASE DOMAIN CONTAINING"/>
    <property type="match status" value="1"/>
</dbReference>
<evidence type="ECO:0000256" key="1">
    <source>
        <dbReference type="SAM" id="MobiDB-lite"/>
    </source>
</evidence>
<reference evidence="3 4" key="1">
    <citation type="submission" date="2019-11" db="EMBL/GenBank/DDBJ databases">
        <title>Pseudmonas karstica sp. nov. and Pseudomonas spelaei sp. nov. from caves.</title>
        <authorList>
            <person name="Zeman M."/>
        </authorList>
    </citation>
    <scope>NUCLEOTIDE SEQUENCE [LARGE SCALE GENOMIC DNA]</scope>
    <source>
        <strain evidence="3 4">CCM 7891</strain>
    </source>
</reference>
<dbReference type="InterPro" id="IPR006026">
    <property type="entry name" value="Peptidase_Metallo"/>
</dbReference>
<keyword evidence="4" id="KW-1185">Reference proteome</keyword>
<feature type="region of interest" description="Disordered" evidence="1">
    <location>
        <begin position="1"/>
        <end position="21"/>
    </location>
</feature>
<dbReference type="GO" id="GO:0006508">
    <property type="term" value="P:proteolysis"/>
    <property type="evidence" value="ECO:0007669"/>
    <property type="project" value="InterPro"/>
</dbReference>
<dbReference type="AlphaFoldDB" id="A0A7X2RUT4"/>
<dbReference type="RefSeq" id="WP_154743994.1">
    <property type="nucleotide sequence ID" value="NZ_JBHSTG010000049.1"/>
</dbReference>
<comment type="caution">
    <text evidence="3">The sequence shown here is derived from an EMBL/GenBank/DDBJ whole genome shotgun (WGS) entry which is preliminary data.</text>
</comment>
<dbReference type="PANTHER" id="PTHR10127:SF850">
    <property type="entry name" value="METALLOENDOPEPTIDASE"/>
    <property type="match status" value="1"/>
</dbReference>
<dbReference type="PRINTS" id="PR00480">
    <property type="entry name" value="ASTACIN"/>
</dbReference>
<dbReference type="Gene3D" id="3.40.390.10">
    <property type="entry name" value="Collagenase (Catalytic Domain)"/>
    <property type="match status" value="1"/>
</dbReference>
<protein>
    <recommendedName>
        <fullName evidence="2">Peptidase metallopeptidase domain-containing protein</fullName>
    </recommendedName>
</protein>
<feature type="domain" description="Peptidase metallopeptidase" evidence="2">
    <location>
        <begin position="39"/>
        <end position="195"/>
    </location>
</feature>
<dbReference type="GO" id="GO:0008270">
    <property type="term" value="F:zinc ion binding"/>
    <property type="evidence" value="ECO:0007669"/>
    <property type="project" value="InterPro"/>
</dbReference>
<organism evidence="3 4">
    <name type="scientific">Pseudomonas karstica</name>
    <dbReference type="NCBI Taxonomy" id="1055468"/>
    <lineage>
        <taxon>Bacteria</taxon>
        <taxon>Pseudomonadati</taxon>
        <taxon>Pseudomonadota</taxon>
        <taxon>Gammaproteobacteria</taxon>
        <taxon>Pseudomonadales</taxon>
        <taxon>Pseudomonadaceae</taxon>
        <taxon>Pseudomonas</taxon>
    </lineage>
</organism>
<dbReference type="SMART" id="SM00235">
    <property type="entry name" value="ZnMc"/>
    <property type="match status" value="1"/>
</dbReference>
<evidence type="ECO:0000259" key="2">
    <source>
        <dbReference type="SMART" id="SM00235"/>
    </source>
</evidence>
<evidence type="ECO:0000313" key="4">
    <source>
        <dbReference type="Proteomes" id="UP000431485"/>
    </source>
</evidence>
<evidence type="ECO:0000313" key="3">
    <source>
        <dbReference type="EMBL" id="MTD20332.1"/>
    </source>
</evidence>
<dbReference type="InterPro" id="IPR024079">
    <property type="entry name" value="MetalloPept_cat_dom_sf"/>
</dbReference>
<dbReference type="SUPFAM" id="SSF55486">
    <property type="entry name" value="Metalloproteases ('zincins'), catalytic domain"/>
    <property type="match status" value="1"/>
</dbReference>
<proteinExistence type="predicted"/>
<dbReference type="Proteomes" id="UP000431485">
    <property type="component" value="Unassembled WGS sequence"/>
</dbReference>
<dbReference type="InterPro" id="IPR001506">
    <property type="entry name" value="Peptidase_M12A"/>
</dbReference>
<dbReference type="OrthoDB" id="3669864at2"/>
<sequence length="236" mass="26131">MISGTYLASPSPPPSHPLNDTSAAQAASLSRNRRSVGEPGKYWPQNSTIKITIYDCPMDDPYVQAVKNAASQWQAHINLNFEFVSGEDGDVRITQNLPGDNSGGSEVGIDAKNTSLPYPTMSLPMDHTAASFELVVLHEFGHMLGAHHEHQHPDANIPWNQASLDARFTPQQQQVNFLPLPRNDTYDFSPYDGDSVMHYSIDPAWVTDNTWRSRNATLSADDIDWAKKAYPKPPVS</sequence>
<name>A0A7X2RUT4_9PSED</name>
<gene>
    <name evidence="3" type="ORF">GIR22_14485</name>
</gene>
<dbReference type="EMBL" id="WLYI01000018">
    <property type="protein sequence ID" value="MTD20332.1"/>
    <property type="molecule type" value="Genomic_DNA"/>
</dbReference>
<accession>A0A7X2RUT4</accession>
<dbReference type="GO" id="GO:0004222">
    <property type="term" value="F:metalloendopeptidase activity"/>
    <property type="evidence" value="ECO:0007669"/>
    <property type="project" value="InterPro"/>
</dbReference>
<dbReference type="Pfam" id="PF01400">
    <property type="entry name" value="Astacin"/>
    <property type="match status" value="1"/>
</dbReference>